<gene>
    <name evidence="1" type="ORF">KIS1582_2966</name>
</gene>
<dbReference type="AlphaFoldDB" id="A0A800MVV5"/>
<proteinExistence type="predicted"/>
<comment type="caution">
    <text evidence="1">The sequence shown here is derived from an EMBL/GenBank/DDBJ whole genome shotgun (WGS) entry which is preliminary data.</text>
</comment>
<sequence>MQLAHRLINIALFQKENKPFLWAVPNVEVETFYTVCSFNI</sequence>
<evidence type="ECO:0000313" key="2">
    <source>
        <dbReference type="Proteomes" id="UP000465778"/>
    </source>
</evidence>
<name>A0A800MVV5_CYTFI</name>
<dbReference type="Proteomes" id="UP000465778">
    <property type="component" value="Unassembled WGS sequence"/>
</dbReference>
<accession>A0A800MVV5</accession>
<dbReference type="EMBL" id="VDEM01000035">
    <property type="protein sequence ID" value="KAF0823245.1"/>
    <property type="molecule type" value="Genomic_DNA"/>
</dbReference>
<organism evidence="1 2">
    <name type="scientific">Cytobacillus firmus</name>
    <name type="common">Bacillus firmus</name>
    <dbReference type="NCBI Taxonomy" id="1399"/>
    <lineage>
        <taxon>Bacteria</taxon>
        <taxon>Bacillati</taxon>
        <taxon>Bacillota</taxon>
        <taxon>Bacilli</taxon>
        <taxon>Bacillales</taxon>
        <taxon>Bacillaceae</taxon>
        <taxon>Cytobacillus</taxon>
    </lineage>
</organism>
<reference evidence="1 2" key="1">
    <citation type="journal article" date="2020" name="G3 (Bethesda)">
        <title>Whole Genome Sequencing and Comparative Genomics of Two Nematicidal Bacillus Strains Reveals a Wide Range of Possible Virulence Factors.</title>
        <authorList>
            <person name="Susic N."/>
            <person name="Janezic S."/>
            <person name="Rupnik M."/>
            <person name="Geric Stare B."/>
        </authorList>
    </citation>
    <scope>NUCLEOTIDE SEQUENCE [LARGE SCALE GENOMIC DNA]</scope>
    <source>
        <strain evidence="1 2">I-1582</strain>
    </source>
</reference>
<evidence type="ECO:0000313" key="1">
    <source>
        <dbReference type="EMBL" id="KAF0823245.1"/>
    </source>
</evidence>
<protein>
    <submittedName>
        <fullName evidence="1">Uncharacterized protein</fullName>
    </submittedName>
</protein>